<dbReference type="PANTHER" id="PTHR36456:SF1">
    <property type="entry name" value="UPF0232 PROTEIN SCO3875"/>
    <property type="match status" value="1"/>
</dbReference>
<dbReference type="AlphaFoldDB" id="A0A437M1U7"/>
<feature type="compositionally biased region" description="Pro residues" evidence="1">
    <location>
        <begin position="159"/>
        <end position="174"/>
    </location>
</feature>
<keyword evidence="3" id="KW-1185">Reference proteome</keyword>
<name>A0A437M1U7_9PROT</name>
<gene>
    <name evidence="2" type="ORF">EOD42_21680</name>
</gene>
<evidence type="ECO:0000313" key="3">
    <source>
        <dbReference type="Proteomes" id="UP000282957"/>
    </source>
</evidence>
<proteinExistence type="predicted"/>
<feature type="region of interest" description="Disordered" evidence="1">
    <location>
        <begin position="32"/>
        <end position="54"/>
    </location>
</feature>
<dbReference type="Proteomes" id="UP000282957">
    <property type="component" value="Unassembled WGS sequence"/>
</dbReference>
<accession>A0A437M1U7</accession>
<dbReference type="PANTHER" id="PTHR36456">
    <property type="entry name" value="UPF0232 PROTEIN SCO3875"/>
    <property type="match status" value="1"/>
</dbReference>
<dbReference type="InterPro" id="IPR007922">
    <property type="entry name" value="DciA-like"/>
</dbReference>
<feature type="region of interest" description="Disordered" evidence="1">
    <location>
        <begin position="158"/>
        <end position="185"/>
    </location>
</feature>
<comment type="caution">
    <text evidence="2">The sequence shown here is derived from an EMBL/GenBank/DDBJ whole genome shotgun (WGS) entry which is preliminary data.</text>
</comment>
<evidence type="ECO:0000313" key="2">
    <source>
        <dbReference type="EMBL" id="RVT91582.1"/>
    </source>
</evidence>
<dbReference type="OrthoDB" id="7160947at2"/>
<protein>
    <submittedName>
        <fullName evidence="2">DUF721 domain-containing protein</fullName>
    </submittedName>
</protein>
<organism evidence="2 3">
    <name type="scientific">Rhodovarius crocodyli</name>
    <dbReference type="NCBI Taxonomy" id="1979269"/>
    <lineage>
        <taxon>Bacteria</taxon>
        <taxon>Pseudomonadati</taxon>
        <taxon>Pseudomonadota</taxon>
        <taxon>Alphaproteobacteria</taxon>
        <taxon>Acetobacterales</taxon>
        <taxon>Roseomonadaceae</taxon>
        <taxon>Rhodovarius</taxon>
    </lineage>
</organism>
<reference evidence="2 3" key="1">
    <citation type="submission" date="2019-01" db="EMBL/GenBank/DDBJ databases">
        <authorList>
            <person name="Chen W.-M."/>
        </authorList>
    </citation>
    <scope>NUCLEOTIDE SEQUENCE [LARGE SCALE GENOMIC DNA]</scope>
    <source>
        <strain evidence="2 3">CCP-6</strain>
    </source>
</reference>
<sequence>MTSESHIRYGSVSPRHGNSRFWRAYHASRSAAGGRVKAKGSGKGEAPAGKTAPLPPFQRHFHGPQALSALVAPLTRPVLRKMHPGSAQVIADWESLVGAGLAARTRPRRLERGVLTIACAGPVAMELTMLAPQVIERINAGLGRAAVKSMRFIQAALPAPSPPRPQPAPVPLPPDVSARLEATPEGPLREALARLAAGVYRSAK</sequence>
<dbReference type="EMBL" id="SACL01000010">
    <property type="protein sequence ID" value="RVT91582.1"/>
    <property type="molecule type" value="Genomic_DNA"/>
</dbReference>
<evidence type="ECO:0000256" key="1">
    <source>
        <dbReference type="SAM" id="MobiDB-lite"/>
    </source>
</evidence>
<dbReference type="Pfam" id="PF05258">
    <property type="entry name" value="DciA"/>
    <property type="match status" value="1"/>
</dbReference>